<gene>
    <name evidence="3" type="ORF">SDRG_16969</name>
</gene>
<reference evidence="3 4" key="1">
    <citation type="submission" date="2012-04" db="EMBL/GenBank/DDBJ databases">
        <title>The Genome Sequence of Saprolegnia declina VS20.</title>
        <authorList>
            <consortium name="The Broad Institute Genome Sequencing Platform"/>
            <person name="Russ C."/>
            <person name="Nusbaum C."/>
            <person name="Tyler B."/>
            <person name="van West P."/>
            <person name="Dieguez-Uribeondo J."/>
            <person name="de Bruijn I."/>
            <person name="Tripathy S."/>
            <person name="Jiang R."/>
            <person name="Young S.K."/>
            <person name="Zeng Q."/>
            <person name="Gargeya S."/>
            <person name="Fitzgerald M."/>
            <person name="Haas B."/>
            <person name="Abouelleil A."/>
            <person name="Alvarado L."/>
            <person name="Arachchi H.M."/>
            <person name="Berlin A."/>
            <person name="Chapman S.B."/>
            <person name="Goldberg J."/>
            <person name="Griggs A."/>
            <person name="Gujja S."/>
            <person name="Hansen M."/>
            <person name="Howarth C."/>
            <person name="Imamovic A."/>
            <person name="Larimer J."/>
            <person name="McCowen C."/>
            <person name="Montmayeur A."/>
            <person name="Murphy C."/>
            <person name="Neiman D."/>
            <person name="Pearson M."/>
            <person name="Priest M."/>
            <person name="Roberts A."/>
            <person name="Saif S."/>
            <person name="Shea T."/>
            <person name="Sisk P."/>
            <person name="Sykes S."/>
            <person name="Wortman J."/>
            <person name="Nusbaum C."/>
            <person name="Birren B."/>
        </authorList>
    </citation>
    <scope>NUCLEOTIDE SEQUENCE [LARGE SCALE GENOMIC DNA]</scope>
    <source>
        <strain evidence="3 4">VS20</strain>
    </source>
</reference>
<feature type="transmembrane region" description="Helical" evidence="1">
    <location>
        <begin position="249"/>
        <end position="268"/>
    </location>
</feature>
<dbReference type="OMA" id="WIDDNCE"/>
<dbReference type="RefSeq" id="XP_008621419.1">
    <property type="nucleotide sequence ID" value="XM_008623197.1"/>
</dbReference>
<evidence type="ECO:0000313" key="3">
    <source>
        <dbReference type="EMBL" id="EQC25152.1"/>
    </source>
</evidence>
<keyword evidence="1" id="KW-0812">Transmembrane</keyword>
<accession>T0R6L5</accession>
<keyword evidence="1" id="KW-1133">Transmembrane helix</keyword>
<evidence type="ECO:0000256" key="2">
    <source>
        <dbReference type="SAM" id="SignalP"/>
    </source>
</evidence>
<keyword evidence="2" id="KW-0732">Signal</keyword>
<dbReference type="OrthoDB" id="10348951at2759"/>
<dbReference type="InParanoid" id="T0R6L5"/>
<dbReference type="Proteomes" id="UP000030762">
    <property type="component" value="Unassembled WGS sequence"/>
</dbReference>
<keyword evidence="1" id="KW-0472">Membrane</keyword>
<dbReference type="VEuPathDB" id="FungiDB:SDRG_16969"/>
<name>T0R6L5_SAPDV</name>
<evidence type="ECO:0000256" key="1">
    <source>
        <dbReference type="SAM" id="Phobius"/>
    </source>
</evidence>
<sequence length="299" mass="33065">FRASKLATLTPLVWLSLLHVALLTAIAATAFESAHDVEPLLQRATFDRASLEVMMFDGAYPQNVYLWTEPDNFNCKSTDDKDMTLKQRFDEAYCAKRGHVYCDSFPMRAVLRFGLINATSGNIIRLASASLNTTFFDVPMTNSTTLTDFCRHVTSSVLTVEPTLSTLCDGCQRTRETSALGDWIDDNCESTAWAANLGPFCIQYRSQKVYPELSPACRYVMMKPQYSSTSADVCYHTTFPAKVQRDANALAATAVALGVMSLVVAVMLGRLQGSRDTVDEEDTLMFEAMTQPSPAPTIH</sequence>
<dbReference type="AlphaFoldDB" id="T0R6L5"/>
<dbReference type="GeneID" id="19957696"/>
<feature type="chain" id="PRO_5004583793" evidence="2">
    <location>
        <begin position="31"/>
        <end position="299"/>
    </location>
</feature>
<keyword evidence="4" id="KW-1185">Reference proteome</keyword>
<feature type="signal peptide" evidence="2">
    <location>
        <begin position="1"/>
        <end position="30"/>
    </location>
</feature>
<organism evidence="3 4">
    <name type="scientific">Saprolegnia diclina (strain VS20)</name>
    <dbReference type="NCBI Taxonomy" id="1156394"/>
    <lineage>
        <taxon>Eukaryota</taxon>
        <taxon>Sar</taxon>
        <taxon>Stramenopiles</taxon>
        <taxon>Oomycota</taxon>
        <taxon>Saprolegniomycetes</taxon>
        <taxon>Saprolegniales</taxon>
        <taxon>Saprolegniaceae</taxon>
        <taxon>Saprolegnia</taxon>
    </lineage>
</organism>
<feature type="non-terminal residue" evidence="3">
    <location>
        <position position="1"/>
    </location>
</feature>
<dbReference type="EMBL" id="JH767301">
    <property type="protein sequence ID" value="EQC25152.1"/>
    <property type="molecule type" value="Genomic_DNA"/>
</dbReference>
<proteinExistence type="predicted"/>
<evidence type="ECO:0000313" key="4">
    <source>
        <dbReference type="Proteomes" id="UP000030762"/>
    </source>
</evidence>
<protein>
    <submittedName>
        <fullName evidence="3">Uncharacterized protein</fullName>
    </submittedName>
</protein>